<feature type="compositionally biased region" description="Polar residues" evidence="1">
    <location>
        <begin position="21"/>
        <end position="31"/>
    </location>
</feature>
<protein>
    <submittedName>
        <fullName evidence="2">(apollo) hypothetical protein</fullName>
    </submittedName>
</protein>
<dbReference type="PANTHER" id="PTHR19446">
    <property type="entry name" value="REVERSE TRANSCRIPTASES"/>
    <property type="match status" value="1"/>
</dbReference>
<evidence type="ECO:0000256" key="1">
    <source>
        <dbReference type="SAM" id="MobiDB-lite"/>
    </source>
</evidence>
<dbReference type="OrthoDB" id="407509at2759"/>
<name>A0A8S3YEK1_PARAO</name>
<feature type="region of interest" description="Disordered" evidence="1">
    <location>
        <begin position="1"/>
        <end position="31"/>
    </location>
</feature>
<evidence type="ECO:0000313" key="2">
    <source>
        <dbReference type="EMBL" id="CAG5057586.1"/>
    </source>
</evidence>
<sequence>MGDFNRKIGKRLPNEDGIVGQFSTGKRNNNGQRHVNLAQLSKQISEKIRTHRNHIKNRIIQYHIEKSGGIEKALKNLKENTSWIPCIKNKTSGNTETKRPEIIEVATEFYSKLYDDVDYTNTQYLPEDNEETILPILETKVRKAILSQGNYKAPGDDGITNEILKACVDYIIEAITNLFNNILTEEIIPQQWTSSTIILLHKKGDKAEINNYRPISLISNLYKVFAK</sequence>
<gene>
    <name evidence="2" type="ORF">PAPOLLO_LOCUS27262</name>
</gene>
<dbReference type="AlphaFoldDB" id="A0A8S3YEK1"/>
<reference evidence="2" key="1">
    <citation type="submission" date="2021-04" db="EMBL/GenBank/DDBJ databases">
        <authorList>
            <person name="Tunstrom K."/>
        </authorList>
    </citation>
    <scope>NUCLEOTIDE SEQUENCE</scope>
</reference>
<evidence type="ECO:0000313" key="3">
    <source>
        <dbReference type="Proteomes" id="UP000691718"/>
    </source>
</evidence>
<dbReference type="Proteomes" id="UP000691718">
    <property type="component" value="Unassembled WGS sequence"/>
</dbReference>
<proteinExistence type="predicted"/>
<dbReference type="EMBL" id="CAJQZP010001634">
    <property type="protein sequence ID" value="CAG5057586.1"/>
    <property type="molecule type" value="Genomic_DNA"/>
</dbReference>
<comment type="caution">
    <text evidence="2">The sequence shown here is derived from an EMBL/GenBank/DDBJ whole genome shotgun (WGS) entry which is preliminary data.</text>
</comment>
<organism evidence="2 3">
    <name type="scientific">Parnassius apollo</name>
    <name type="common">Apollo butterfly</name>
    <name type="synonym">Papilio apollo</name>
    <dbReference type="NCBI Taxonomy" id="110799"/>
    <lineage>
        <taxon>Eukaryota</taxon>
        <taxon>Metazoa</taxon>
        <taxon>Ecdysozoa</taxon>
        <taxon>Arthropoda</taxon>
        <taxon>Hexapoda</taxon>
        <taxon>Insecta</taxon>
        <taxon>Pterygota</taxon>
        <taxon>Neoptera</taxon>
        <taxon>Endopterygota</taxon>
        <taxon>Lepidoptera</taxon>
        <taxon>Glossata</taxon>
        <taxon>Ditrysia</taxon>
        <taxon>Papilionoidea</taxon>
        <taxon>Papilionidae</taxon>
        <taxon>Parnassiinae</taxon>
        <taxon>Parnassini</taxon>
        <taxon>Parnassius</taxon>
        <taxon>Parnassius</taxon>
    </lineage>
</organism>
<accession>A0A8S3YEK1</accession>
<keyword evidence="3" id="KW-1185">Reference proteome</keyword>